<keyword evidence="2" id="KW-0680">Restriction system</keyword>
<dbReference type="Proteomes" id="UP001284537">
    <property type="component" value="Unassembled WGS sequence"/>
</dbReference>
<keyword evidence="6" id="KW-0255">Endonuclease</keyword>
<dbReference type="InterPro" id="IPR044946">
    <property type="entry name" value="Restrct_endonuc_typeI_TRD_sf"/>
</dbReference>
<comment type="similarity">
    <text evidence="1">Belongs to the type-I restriction system S methylase family.</text>
</comment>
<feature type="domain" description="Type I restriction modification DNA specificity" evidence="5">
    <location>
        <begin position="290"/>
        <end position="421"/>
    </location>
</feature>
<evidence type="ECO:0000256" key="3">
    <source>
        <dbReference type="ARBA" id="ARBA00023125"/>
    </source>
</evidence>
<dbReference type="GO" id="GO:0004519">
    <property type="term" value="F:endonuclease activity"/>
    <property type="evidence" value="ECO:0007669"/>
    <property type="project" value="UniProtKB-KW"/>
</dbReference>
<feature type="coiled-coil region" evidence="4">
    <location>
        <begin position="408"/>
        <end position="435"/>
    </location>
</feature>
<gene>
    <name evidence="6" type="ORF">QLH52_01890</name>
</gene>
<reference evidence="6 7" key="1">
    <citation type="submission" date="2023-11" db="EMBL/GenBank/DDBJ databases">
        <authorList>
            <person name="Ouyang M.-Y."/>
        </authorList>
    </citation>
    <scope>NUCLEOTIDE SEQUENCE [LARGE SCALE GENOMIC DNA]</scope>
    <source>
        <strain evidence="6 7">OY6</strain>
    </source>
</reference>
<dbReference type="InterPro" id="IPR000055">
    <property type="entry name" value="Restrct_endonuc_typeI_TRD"/>
</dbReference>
<comment type="caution">
    <text evidence="6">The sequence shown here is derived from an EMBL/GenBank/DDBJ whole genome shotgun (WGS) entry which is preliminary data.</text>
</comment>
<organism evidence="6 7">
    <name type="scientific">Methylomonas defluvii</name>
    <dbReference type="NCBI Taxonomy" id="3045149"/>
    <lineage>
        <taxon>Bacteria</taxon>
        <taxon>Pseudomonadati</taxon>
        <taxon>Pseudomonadota</taxon>
        <taxon>Gammaproteobacteria</taxon>
        <taxon>Methylococcales</taxon>
        <taxon>Methylococcaceae</taxon>
        <taxon>Methylomonas</taxon>
    </lineage>
</organism>
<protein>
    <submittedName>
        <fullName evidence="6">Restriction endonuclease subunit S</fullName>
        <ecNumber evidence="6">3.1.21.-</ecNumber>
    </submittedName>
</protein>
<sequence length="444" mass="48187">MSKQHGCSDNSQSAVNEASAAYRLQAGKAALIKPGYKMTEVGVIPVDWDIKHVGDFADVGSGGTPSREKPAYWGGSIPWVTTSQIDFGVITEADQFITEEGLKNSAAKLLPTGTLLMALYGQGKTRGKVGVLGIPAATNQACASIALHAGVLPEFVLHFLTSRYEAIRNSSNTGGQENLNGNIVKGTSVAFPPLPEQRAIAAALSDVDALLDGLERLIAKKRDLKHAAMQQLLTGQTRLPGFSGEWSKINVAKHAKLNARIGWQALTTEEYLKNGTHFLVTGTDFVDGRVNWVTCHYVDEWRYNQDRNIQLKNCDVLLTKDGTIGKVGYVDGLPGPATLNSGVFVIRPVQEAFVPLFLFYVLASQIFDDFLAMITAGSTIVHLYQKDFVGFEFLAPDTEEQTAIAAVLSDMDAELAALEARRDKTRALKQGMMQELLTGKTRLL</sequence>
<evidence type="ECO:0000256" key="2">
    <source>
        <dbReference type="ARBA" id="ARBA00022747"/>
    </source>
</evidence>
<evidence type="ECO:0000313" key="7">
    <source>
        <dbReference type="Proteomes" id="UP001284537"/>
    </source>
</evidence>
<evidence type="ECO:0000256" key="4">
    <source>
        <dbReference type="SAM" id="Coils"/>
    </source>
</evidence>
<dbReference type="EC" id="3.1.21.-" evidence="6"/>
<dbReference type="SUPFAM" id="SSF116734">
    <property type="entry name" value="DNA methylase specificity domain"/>
    <property type="match status" value="2"/>
</dbReference>
<dbReference type="PANTHER" id="PTHR30408:SF12">
    <property type="entry name" value="TYPE I RESTRICTION ENZYME MJAVIII SPECIFICITY SUBUNIT"/>
    <property type="match status" value="1"/>
</dbReference>
<dbReference type="GO" id="GO:0016787">
    <property type="term" value="F:hydrolase activity"/>
    <property type="evidence" value="ECO:0007669"/>
    <property type="project" value="UniProtKB-KW"/>
</dbReference>
<dbReference type="InterPro" id="IPR052021">
    <property type="entry name" value="Type-I_RS_S_subunit"/>
</dbReference>
<evidence type="ECO:0000256" key="1">
    <source>
        <dbReference type="ARBA" id="ARBA00010923"/>
    </source>
</evidence>
<dbReference type="Gene3D" id="1.10.287.1120">
    <property type="entry name" value="Bipartite methylase S protein"/>
    <property type="match status" value="1"/>
</dbReference>
<keyword evidence="3" id="KW-0238">DNA-binding</keyword>
<evidence type="ECO:0000313" key="6">
    <source>
        <dbReference type="EMBL" id="MDX8126020.1"/>
    </source>
</evidence>
<feature type="domain" description="Type I restriction modification DNA specificity" evidence="5">
    <location>
        <begin position="45"/>
        <end position="212"/>
    </location>
</feature>
<proteinExistence type="inferred from homology"/>
<dbReference type="CDD" id="cd17287">
    <property type="entry name" value="RMtype1_S_EcoN10ORF171P_TRD2-CR2_like"/>
    <property type="match status" value="1"/>
</dbReference>
<keyword evidence="6" id="KW-0540">Nuclease</keyword>
<dbReference type="EMBL" id="JAXARY010000001">
    <property type="protein sequence ID" value="MDX8126020.1"/>
    <property type="molecule type" value="Genomic_DNA"/>
</dbReference>
<keyword evidence="4" id="KW-0175">Coiled coil</keyword>
<dbReference type="RefSeq" id="WP_319960374.1">
    <property type="nucleotide sequence ID" value="NZ_JAXARY010000001.1"/>
</dbReference>
<dbReference type="PANTHER" id="PTHR30408">
    <property type="entry name" value="TYPE-1 RESTRICTION ENZYME ECOKI SPECIFICITY PROTEIN"/>
    <property type="match status" value="1"/>
</dbReference>
<keyword evidence="7" id="KW-1185">Reference proteome</keyword>
<keyword evidence="6" id="KW-0378">Hydrolase</keyword>
<name>A0ABU4U9B8_9GAMM</name>
<dbReference type="Pfam" id="PF01420">
    <property type="entry name" value="Methylase_S"/>
    <property type="match status" value="2"/>
</dbReference>
<evidence type="ECO:0000259" key="5">
    <source>
        <dbReference type="Pfam" id="PF01420"/>
    </source>
</evidence>
<dbReference type="Gene3D" id="3.90.220.20">
    <property type="entry name" value="DNA methylase specificity domains"/>
    <property type="match status" value="2"/>
</dbReference>
<accession>A0ABU4U9B8</accession>